<dbReference type="Proteomes" id="UP001580407">
    <property type="component" value="Unassembled WGS sequence"/>
</dbReference>
<organism evidence="2 3">
    <name type="scientific">Paenibacillus terreus</name>
    <dbReference type="NCBI Taxonomy" id="1387834"/>
    <lineage>
        <taxon>Bacteria</taxon>
        <taxon>Bacillati</taxon>
        <taxon>Bacillota</taxon>
        <taxon>Bacilli</taxon>
        <taxon>Bacillales</taxon>
        <taxon>Paenibacillaceae</taxon>
        <taxon>Paenibacillus</taxon>
    </lineage>
</organism>
<keyword evidence="2" id="KW-0378">Hydrolase</keyword>
<dbReference type="SMART" id="SM00507">
    <property type="entry name" value="HNHc"/>
    <property type="match status" value="1"/>
</dbReference>
<proteinExistence type="predicted"/>
<feature type="domain" description="HNH nuclease" evidence="1">
    <location>
        <begin position="113"/>
        <end position="172"/>
    </location>
</feature>
<keyword evidence="2" id="KW-0255">Endonuclease</keyword>
<evidence type="ECO:0000313" key="2">
    <source>
        <dbReference type="EMBL" id="MFB5683424.1"/>
    </source>
</evidence>
<dbReference type="GO" id="GO:0004519">
    <property type="term" value="F:endonuclease activity"/>
    <property type="evidence" value="ECO:0007669"/>
    <property type="project" value="UniProtKB-KW"/>
</dbReference>
<comment type="caution">
    <text evidence="2">The sequence shown here is derived from an EMBL/GenBank/DDBJ whole genome shotgun (WGS) entry which is preliminary data.</text>
</comment>
<dbReference type="Gene3D" id="1.10.30.50">
    <property type="match status" value="1"/>
</dbReference>
<dbReference type="InterPro" id="IPR003615">
    <property type="entry name" value="HNH_nuc"/>
</dbReference>
<dbReference type="Pfam" id="PF13391">
    <property type="entry name" value="HNH_2"/>
    <property type="match status" value="1"/>
</dbReference>
<sequence length="211" mass="24105">MNRWLEDIKNALSNLGGVAEYPQIYEAIYKKRGGNLPKTWKQIIQRTIQTHSSDSNAFSGGKDMFYSVKGIGNGVWGLRENRNITLYGSDINDDIPTNVRKYMTVYRILRDTELARFLKQLHQNKCQICGETLKISNKKMYSEAHHIKPLGVPHSGPDIAENIIILCPNHHALLDFGALELSLGNLLNTTNHKISKEFIDYHNENIYKSFD</sequence>
<protein>
    <submittedName>
        <fullName evidence="2">HNH endonuclease</fullName>
    </submittedName>
</protein>
<name>A0ABV5BEZ7_9BACL</name>
<reference evidence="2 3" key="1">
    <citation type="submission" date="2024-09" db="EMBL/GenBank/DDBJ databases">
        <authorList>
            <person name="Ruan L."/>
        </authorList>
    </citation>
    <scope>NUCLEOTIDE SEQUENCE [LARGE SCALE GENOMIC DNA]</scope>
    <source>
        <strain evidence="2 3">D33</strain>
    </source>
</reference>
<dbReference type="EMBL" id="JBHILM010000026">
    <property type="protein sequence ID" value="MFB5683424.1"/>
    <property type="molecule type" value="Genomic_DNA"/>
</dbReference>
<dbReference type="CDD" id="cd00085">
    <property type="entry name" value="HNHc"/>
    <property type="match status" value="1"/>
</dbReference>
<gene>
    <name evidence="2" type="ORF">ACE3NQ_21130</name>
</gene>
<accession>A0ABV5BEZ7</accession>
<keyword evidence="3" id="KW-1185">Reference proteome</keyword>
<evidence type="ECO:0000259" key="1">
    <source>
        <dbReference type="SMART" id="SM00507"/>
    </source>
</evidence>
<keyword evidence="2" id="KW-0540">Nuclease</keyword>
<dbReference type="RefSeq" id="WP_375527153.1">
    <property type="nucleotide sequence ID" value="NZ_JBHILM010000026.1"/>
</dbReference>
<evidence type="ECO:0000313" key="3">
    <source>
        <dbReference type="Proteomes" id="UP001580407"/>
    </source>
</evidence>